<dbReference type="AlphaFoldDB" id="A0AAQ3TI33"/>
<proteinExistence type="predicted"/>
<name>A0AAQ3TI33_PASNO</name>
<reference evidence="1 2" key="1">
    <citation type="submission" date="2024-02" db="EMBL/GenBank/DDBJ databases">
        <title>High-quality chromosome-scale genome assembly of Pensacola bahiagrass (Paspalum notatum Flugge var. saurae).</title>
        <authorList>
            <person name="Vega J.M."/>
            <person name="Podio M."/>
            <person name="Orjuela J."/>
            <person name="Siena L.A."/>
            <person name="Pessino S.C."/>
            <person name="Combes M.C."/>
            <person name="Mariac C."/>
            <person name="Albertini E."/>
            <person name="Pupilli F."/>
            <person name="Ortiz J.P.A."/>
            <person name="Leblanc O."/>
        </authorList>
    </citation>
    <scope>NUCLEOTIDE SEQUENCE [LARGE SCALE GENOMIC DNA]</scope>
    <source>
        <strain evidence="1">R1</strain>
        <tissue evidence="1">Leaf</tissue>
    </source>
</reference>
<sequence>MLEEVPETILYFVHYHYGTVYCESNACVWNFPLCGVYVLEGIEGDLTPQSHSIPSNTPASKVPNTPSPDFFRQQWGRSYICPQQLSNLNHKALELDRRCLRQLGPPILAPVELCRLDSAAVLQLPSVGLWYLWWACTPYQCPIHTLEERMLLDFCGATLANRCWGSFTSRPLIKSLAEKLTTGYSGKRNCWPMTLNSVARLLDPLKGVFPNSSSYKNIPKVHQSTALPWPSPFIISGARYSCVPTNDIDRASLGSAMSSGQGLIWVATSGFGFRSFLDLEEKRRGPKQ</sequence>
<accession>A0AAQ3TI33</accession>
<dbReference type="Proteomes" id="UP001341281">
    <property type="component" value="Chromosome 05"/>
</dbReference>
<keyword evidence="2" id="KW-1185">Reference proteome</keyword>
<protein>
    <submittedName>
        <fullName evidence="1">Uncharacterized protein</fullName>
    </submittedName>
</protein>
<gene>
    <name evidence="1" type="ORF">U9M48_022133</name>
</gene>
<dbReference type="EMBL" id="CP144749">
    <property type="protein sequence ID" value="WVZ73875.1"/>
    <property type="molecule type" value="Genomic_DNA"/>
</dbReference>
<evidence type="ECO:0000313" key="1">
    <source>
        <dbReference type="EMBL" id="WVZ73875.1"/>
    </source>
</evidence>
<evidence type="ECO:0000313" key="2">
    <source>
        <dbReference type="Proteomes" id="UP001341281"/>
    </source>
</evidence>
<organism evidence="1 2">
    <name type="scientific">Paspalum notatum var. saurae</name>
    <dbReference type="NCBI Taxonomy" id="547442"/>
    <lineage>
        <taxon>Eukaryota</taxon>
        <taxon>Viridiplantae</taxon>
        <taxon>Streptophyta</taxon>
        <taxon>Embryophyta</taxon>
        <taxon>Tracheophyta</taxon>
        <taxon>Spermatophyta</taxon>
        <taxon>Magnoliopsida</taxon>
        <taxon>Liliopsida</taxon>
        <taxon>Poales</taxon>
        <taxon>Poaceae</taxon>
        <taxon>PACMAD clade</taxon>
        <taxon>Panicoideae</taxon>
        <taxon>Andropogonodae</taxon>
        <taxon>Paspaleae</taxon>
        <taxon>Paspalinae</taxon>
        <taxon>Paspalum</taxon>
    </lineage>
</organism>
<feature type="non-terminal residue" evidence="1">
    <location>
        <position position="288"/>
    </location>
</feature>